<evidence type="ECO:0000313" key="2">
    <source>
        <dbReference type="Proteomes" id="UP000789901"/>
    </source>
</evidence>
<feature type="non-terminal residue" evidence="1">
    <location>
        <position position="1"/>
    </location>
</feature>
<dbReference type="EMBL" id="CAJVQB010023511">
    <property type="protein sequence ID" value="CAG8802068.1"/>
    <property type="molecule type" value="Genomic_DNA"/>
</dbReference>
<gene>
    <name evidence="1" type="ORF">GMARGA_LOCUS23336</name>
</gene>
<accession>A0ABN7VVW8</accession>
<reference evidence="1 2" key="1">
    <citation type="submission" date="2021-06" db="EMBL/GenBank/DDBJ databases">
        <authorList>
            <person name="Kallberg Y."/>
            <person name="Tangrot J."/>
            <person name="Rosling A."/>
        </authorList>
    </citation>
    <scope>NUCLEOTIDE SEQUENCE [LARGE SCALE GENOMIC DNA]</scope>
    <source>
        <strain evidence="1 2">120-4 pot B 10/14</strain>
    </source>
</reference>
<organism evidence="1 2">
    <name type="scientific">Gigaspora margarita</name>
    <dbReference type="NCBI Taxonomy" id="4874"/>
    <lineage>
        <taxon>Eukaryota</taxon>
        <taxon>Fungi</taxon>
        <taxon>Fungi incertae sedis</taxon>
        <taxon>Mucoromycota</taxon>
        <taxon>Glomeromycotina</taxon>
        <taxon>Glomeromycetes</taxon>
        <taxon>Diversisporales</taxon>
        <taxon>Gigasporaceae</taxon>
        <taxon>Gigaspora</taxon>
    </lineage>
</organism>
<proteinExistence type="predicted"/>
<dbReference type="Proteomes" id="UP000789901">
    <property type="component" value="Unassembled WGS sequence"/>
</dbReference>
<evidence type="ECO:0000313" key="1">
    <source>
        <dbReference type="EMBL" id="CAG8802068.1"/>
    </source>
</evidence>
<comment type="caution">
    <text evidence="1">The sequence shown here is derived from an EMBL/GenBank/DDBJ whole genome shotgun (WGS) entry which is preliminary data.</text>
</comment>
<name>A0ABN7VVW8_GIGMA</name>
<sequence length="57" mass="6296">NAKPKAVIMCKGEASDFDLARPVAIGLDEVKQIFDNVKLKDQETPILARETGEIIKK</sequence>
<keyword evidence="2" id="KW-1185">Reference proteome</keyword>
<protein>
    <submittedName>
        <fullName evidence="1">34866_t:CDS:1</fullName>
    </submittedName>
</protein>